<keyword evidence="3" id="KW-0809">Transit peptide</keyword>
<dbReference type="PANTHER" id="PTHR48417:SF1">
    <property type="entry name" value="ATP SYNTHASE F1 SUBUNIT EPSILON"/>
    <property type="match status" value="1"/>
</dbReference>
<name>A0AAN9Y863_9HEMI</name>
<evidence type="ECO:0000256" key="4">
    <source>
        <dbReference type="ARBA" id="ARBA00023054"/>
    </source>
</evidence>
<dbReference type="AlphaFoldDB" id="A0AAN9Y863"/>
<feature type="coiled-coil region" evidence="7">
    <location>
        <begin position="217"/>
        <end position="251"/>
    </location>
</feature>
<dbReference type="GO" id="GO:0042030">
    <property type="term" value="F:ATPase inhibitor activity"/>
    <property type="evidence" value="ECO:0007669"/>
    <property type="project" value="InterPro"/>
</dbReference>
<evidence type="ECO:0000256" key="2">
    <source>
        <dbReference type="ARBA" id="ARBA00010901"/>
    </source>
</evidence>
<comment type="subcellular location">
    <subcellularLocation>
        <location evidence="1">Mitochondrion</location>
    </subcellularLocation>
</comment>
<evidence type="ECO:0000256" key="6">
    <source>
        <dbReference type="ARBA" id="ARBA00030036"/>
    </source>
</evidence>
<evidence type="ECO:0000256" key="3">
    <source>
        <dbReference type="ARBA" id="ARBA00022946"/>
    </source>
</evidence>
<dbReference type="InterPro" id="IPR027973">
    <property type="entry name" value="FSAF1-like"/>
</dbReference>
<protein>
    <recommendedName>
        <fullName evidence="6">ATP synthase F1 subunit epsilon</fullName>
    </recommendedName>
</protein>
<evidence type="ECO:0000313" key="8">
    <source>
        <dbReference type="EMBL" id="KAK7602676.1"/>
    </source>
</evidence>
<dbReference type="GO" id="GO:0005739">
    <property type="term" value="C:mitochondrion"/>
    <property type="evidence" value="ECO:0007669"/>
    <property type="project" value="UniProtKB-SubCell"/>
</dbReference>
<dbReference type="PANTHER" id="PTHR48417">
    <property type="entry name" value="ATP SYNTHASE F1 SUBUNIT EPSILON"/>
    <property type="match status" value="1"/>
</dbReference>
<sequence length="257" mass="29260">MFIHLEMGNPTQMVPTKASQLKNQSQVDVVVFSKKKKTTSHSSKPQAKISTEESEFNVKQATKDIIRMGTKGFYKFRREKTLKNLAIELGAKPEKNRCRNYKTLKEIRRVQKEKRDQRLAMLKESSNLSSLNHFHKKYAKKQEKKRNHRIPDLNLKIGSPRALLENDEGALAAQYCSEWGSGAGKGGGGGGAIREAGGAFGKREAAQEEKYFRKLQAEQLSELKNHVDEEIAFHEDQIKRHQDALERAKDGLKKLQK</sequence>
<evidence type="ECO:0000256" key="1">
    <source>
        <dbReference type="ARBA" id="ARBA00004173"/>
    </source>
</evidence>
<dbReference type="InterPro" id="IPR007648">
    <property type="entry name" value="ATPase_inhibitor_mt"/>
</dbReference>
<gene>
    <name evidence="8" type="ORF">V9T40_006650</name>
</gene>
<evidence type="ECO:0000256" key="7">
    <source>
        <dbReference type="SAM" id="Coils"/>
    </source>
</evidence>
<dbReference type="Proteomes" id="UP001367676">
    <property type="component" value="Unassembled WGS sequence"/>
</dbReference>
<accession>A0AAN9Y863</accession>
<evidence type="ECO:0000256" key="5">
    <source>
        <dbReference type="ARBA" id="ARBA00023128"/>
    </source>
</evidence>
<dbReference type="EMBL" id="JBBCAQ010000007">
    <property type="protein sequence ID" value="KAK7602676.1"/>
    <property type="molecule type" value="Genomic_DNA"/>
</dbReference>
<dbReference type="Pfam" id="PF15375">
    <property type="entry name" value="FSAF1"/>
    <property type="match status" value="1"/>
</dbReference>
<dbReference type="SUPFAM" id="SSF64602">
    <property type="entry name" value="F1 ATPase inhibitor, IF1, C-terminal domain"/>
    <property type="match status" value="1"/>
</dbReference>
<keyword evidence="4 7" id="KW-0175">Coiled coil</keyword>
<reference evidence="8 9" key="1">
    <citation type="submission" date="2024-03" db="EMBL/GenBank/DDBJ databases">
        <title>Adaptation during the transition from Ophiocordyceps entomopathogen to insect associate is accompanied by gene loss and intensified selection.</title>
        <authorList>
            <person name="Ward C.M."/>
            <person name="Onetto C.A."/>
            <person name="Borneman A.R."/>
        </authorList>
    </citation>
    <scope>NUCLEOTIDE SEQUENCE [LARGE SCALE GENOMIC DNA]</scope>
    <source>
        <strain evidence="8">AWRI1</strain>
        <tissue evidence="8">Single Adult Female</tissue>
    </source>
</reference>
<comment type="similarity">
    <text evidence="2">Belongs to the ATPase inhibitor family.</text>
</comment>
<dbReference type="Gene3D" id="1.20.5.500">
    <property type="entry name" value="Single helix bin"/>
    <property type="match status" value="1"/>
</dbReference>
<dbReference type="FunFam" id="1.20.5.500:FF:000007">
    <property type="entry name" value="ATPase inhibitor, putative"/>
    <property type="match status" value="1"/>
</dbReference>
<organism evidence="8 9">
    <name type="scientific">Parthenolecanium corni</name>
    <dbReference type="NCBI Taxonomy" id="536013"/>
    <lineage>
        <taxon>Eukaryota</taxon>
        <taxon>Metazoa</taxon>
        <taxon>Ecdysozoa</taxon>
        <taxon>Arthropoda</taxon>
        <taxon>Hexapoda</taxon>
        <taxon>Insecta</taxon>
        <taxon>Pterygota</taxon>
        <taxon>Neoptera</taxon>
        <taxon>Paraneoptera</taxon>
        <taxon>Hemiptera</taxon>
        <taxon>Sternorrhyncha</taxon>
        <taxon>Coccoidea</taxon>
        <taxon>Coccidae</taxon>
        <taxon>Parthenolecanium</taxon>
    </lineage>
</organism>
<keyword evidence="5" id="KW-0496">Mitochondrion</keyword>
<keyword evidence="9" id="KW-1185">Reference proteome</keyword>
<evidence type="ECO:0000313" key="9">
    <source>
        <dbReference type="Proteomes" id="UP001367676"/>
    </source>
</evidence>
<comment type="caution">
    <text evidence="8">The sequence shown here is derived from an EMBL/GenBank/DDBJ whole genome shotgun (WGS) entry which is preliminary data.</text>
</comment>
<proteinExistence type="inferred from homology"/>
<dbReference type="Pfam" id="PF04568">
    <property type="entry name" value="IATP"/>
    <property type="match status" value="1"/>
</dbReference>